<evidence type="ECO:0000256" key="8">
    <source>
        <dbReference type="SAM" id="MobiDB-lite"/>
    </source>
</evidence>
<feature type="region of interest" description="Disordered" evidence="8">
    <location>
        <begin position="422"/>
        <end position="444"/>
    </location>
</feature>
<comment type="similarity">
    <text evidence="1">Belongs to the helicase family. RecQ subfamily.</text>
</comment>
<evidence type="ECO:0000313" key="11">
    <source>
        <dbReference type="EMBL" id="EDR08354.1"/>
    </source>
</evidence>
<dbReference type="GO" id="GO:0005524">
    <property type="term" value="F:ATP binding"/>
    <property type="evidence" value="ECO:0007669"/>
    <property type="project" value="UniProtKB-KW"/>
</dbReference>
<evidence type="ECO:0000256" key="6">
    <source>
        <dbReference type="ARBA" id="ARBA00034617"/>
    </source>
</evidence>
<dbReference type="GO" id="GO:0043138">
    <property type="term" value="F:3'-5' DNA helicase activity"/>
    <property type="evidence" value="ECO:0007669"/>
    <property type="project" value="UniProtKB-EC"/>
</dbReference>
<keyword evidence="5" id="KW-0413">Isomerase</keyword>
<dbReference type="KEGG" id="lbc:LACBIDRAFT_296887"/>
<dbReference type="HOGENOM" id="CLU_001103_19_4_1"/>
<name>B0D9H7_LACBS</name>
<dbReference type="GO" id="GO:0005694">
    <property type="term" value="C:chromosome"/>
    <property type="evidence" value="ECO:0007669"/>
    <property type="project" value="TreeGrafter"/>
</dbReference>
<evidence type="ECO:0000256" key="7">
    <source>
        <dbReference type="ARBA" id="ARBA00034808"/>
    </source>
</evidence>
<protein>
    <recommendedName>
        <fullName evidence="7">DNA 3'-5' helicase</fullName>
        <ecNumber evidence="7">5.6.2.4</ecNumber>
    </recommendedName>
</protein>
<keyword evidence="12" id="KW-1185">Reference proteome</keyword>
<reference evidence="11 12" key="1">
    <citation type="journal article" date="2008" name="Nature">
        <title>The genome of Laccaria bicolor provides insights into mycorrhizal symbiosis.</title>
        <authorList>
            <person name="Martin F."/>
            <person name="Aerts A."/>
            <person name="Ahren D."/>
            <person name="Brun A."/>
            <person name="Danchin E.G.J."/>
            <person name="Duchaussoy F."/>
            <person name="Gibon J."/>
            <person name="Kohler A."/>
            <person name="Lindquist E."/>
            <person name="Pereda V."/>
            <person name="Salamov A."/>
            <person name="Shapiro H.J."/>
            <person name="Wuyts J."/>
            <person name="Blaudez D."/>
            <person name="Buee M."/>
            <person name="Brokstein P."/>
            <person name="Canbaeck B."/>
            <person name="Cohen D."/>
            <person name="Courty P.E."/>
            <person name="Coutinho P.M."/>
            <person name="Delaruelle C."/>
            <person name="Detter J.C."/>
            <person name="Deveau A."/>
            <person name="DiFazio S."/>
            <person name="Duplessis S."/>
            <person name="Fraissinet-Tachet L."/>
            <person name="Lucic E."/>
            <person name="Frey-Klett P."/>
            <person name="Fourrey C."/>
            <person name="Feussner I."/>
            <person name="Gay G."/>
            <person name="Grimwood J."/>
            <person name="Hoegger P.J."/>
            <person name="Jain P."/>
            <person name="Kilaru S."/>
            <person name="Labbe J."/>
            <person name="Lin Y.C."/>
            <person name="Legue V."/>
            <person name="Le Tacon F."/>
            <person name="Marmeisse R."/>
            <person name="Melayah D."/>
            <person name="Montanini B."/>
            <person name="Muratet M."/>
            <person name="Nehls U."/>
            <person name="Niculita-Hirzel H."/>
            <person name="Oudot-Le Secq M.P."/>
            <person name="Peter M."/>
            <person name="Quesneville H."/>
            <person name="Rajashekar B."/>
            <person name="Reich M."/>
            <person name="Rouhier N."/>
            <person name="Schmutz J."/>
            <person name="Yin T."/>
            <person name="Chalot M."/>
            <person name="Henrissat B."/>
            <person name="Kuees U."/>
            <person name="Lucas S."/>
            <person name="Van de Peer Y."/>
            <person name="Podila G.K."/>
            <person name="Polle A."/>
            <person name="Pukkila P.J."/>
            <person name="Richardson P.M."/>
            <person name="Rouze P."/>
            <person name="Sanders I.R."/>
            <person name="Stajich J.E."/>
            <person name="Tunlid A."/>
            <person name="Tuskan G."/>
            <person name="Grigoriev I.V."/>
        </authorList>
    </citation>
    <scope>NUCLEOTIDE SEQUENCE [LARGE SCALE GENOMIC DNA]</scope>
    <source>
        <strain evidence="12">S238N-H82 / ATCC MYA-4686</strain>
    </source>
</reference>
<dbReference type="InterPro" id="IPR027417">
    <property type="entry name" value="P-loop_NTPase"/>
</dbReference>
<dbReference type="SUPFAM" id="SSF52540">
    <property type="entry name" value="P-loop containing nucleoside triphosphate hydrolases"/>
    <property type="match status" value="1"/>
</dbReference>
<feature type="compositionally biased region" description="Basic and acidic residues" evidence="8">
    <location>
        <begin position="639"/>
        <end position="650"/>
    </location>
</feature>
<dbReference type="Gene3D" id="3.40.50.300">
    <property type="entry name" value="P-loop containing nucleotide triphosphate hydrolases"/>
    <property type="match status" value="2"/>
</dbReference>
<dbReference type="GO" id="GO:0000724">
    <property type="term" value="P:double-strand break repair via homologous recombination"/>
    <property type="evidence" value="ECO:0007669"/>
    <property type="project" value="TreeGrafter"/>
</dbReference>
<dbReference type="PANTHER" id="PTHR13710:SF105">
    <property type="entry name" value="ATP-DEPENDENT DNA HELICASE Q1"/>
    <property type="match status" value="1"/>
</dbReference>
<evidence type="ECO:0000256" key="1">
    <source>
        <dbReference type="ARBA" id="ARBA00005446"/>
    </source>
</evidence>
<dbReference type="Pfam" id="PF00270">
    <property type="entry name" value="DEAD"/>
    <property type="match status" value="1"/>
</dbReference>
<dbReference type="AlphaFoldDB" id="B0D9H7"/>
<feature type="compositionally biased region" description="Low complexity" evidence="8">
    <location>
        <begin position="657"/>
        <end position="694"/>
    </location>
</feature>
<dbReference type="EC" id="5.6.2.4" evidence="7"/>
<comment type="catalytic activity">
    <reaction evidence="6">
        <text>Couples ATP hydrolysis with the unwinding of duplex DNA by translocating in the 3'-5' direction.</text>
        <dbReference type="EC" id="5.6.2.4"/>
    </reaction>
</comment>
<dbReference type="InParanoid" id="B0D9H7"/>
<sequence>MSRKKATCQPRSAMRGVDKPTQPRPTHKDLEGLGAKLEERFGWKLRAFQLEAIEAQLLGKDVIVHAGTGAGKTAIAAGPHVLPMMEGRVTIMVSPLLALQNEQVNTFKNEFKLDAIAINSSHGGCTPEALTVGYLIFIHVKKLADMCHQRVSEGKHQIVLISPEMLLSKRFIDDVLRKKSFTSRVVSVVVDEAHVVSRWGAGFRKKYGELGMVRAFLPRGTPIVALSATLPPRIHTDVLNKLQFPKDGYTNLNVGNDRPNVSLVTRAIEHPMNTYADLDFVIPGDITDPKDILKTFIYADSVSMGIDIEDHLTELLPENLRDKGLIRPFSAAFSHEYRAKLMDLFNVGEVRVLICTDAAGMGCNIPDIDVVVQWKLPDSVSTFVQRAGRAARADGHEGLAILLAEKSAYMVDVEAELKSKEKAVNPKGDKRKKQINEDSQKKKASKAYAVAHGVLRGAFGGQTDSIPVVQQPPLDTTSMDEGLYVLIQTTSCRRKVLTHIYNNALDHPTVPCCDLCDPSLLNRTRPGPPPLKARQTATKQGEPAQYVQHELHKWRTQVYERDFTHAMFGPSAIMKDGTITMLSSVGPISSICQLEKILAGQWQWYATYGAELLAFLNTLEMPDMVKKKRKAGLNTKKRKEQDGLEDDGGRGKRARKPTMSASTASTSQAASATPAPTSQAATAPAPNPAAQTATRPRGTPNQFMHSATPSTPIPTRLQQNPYAHLVYTPHQQYLWQQPHTPIVSCYPNTPFYRGSSSSHLASFFQDTPPNTPLEPTGQ</sequence>
<feature type="compositionally biased region" description="Basic and acidic residues" evidence="8">
    <location>
        <begin position="422"/>
        <end position="441"/>
    </location>
</feature>
<dbReference type="GeneID" id="6076323"/>
<dbReference type="RefSeq" id="XP_001880579.1">
    <property type="nucleotide sequence ID" value="XM_001880544.1"/>
</dbReference>
<feature type="domain" description="Helicase ATP-binding" evidence="9">
    <location>
        <begin position="53"/>
        <end position="248"/>
    </location>
</feature>
<dbReference type="GO" id="GO:0005737">
    <property type="term" value="C:cytoplasm"/>
    <property type="evidence" value="ECO:0007669"/>
    <property type="project" value="TreeGrafter"/>
</dbReference>
<dbReference type="InterPro" id="IPR011545">
    <property type="entry name" value="DEAD/DEAH_box_helicase_dom"/>
</dbReference>
<feature type="region of interest" description="Disordered" evidence="8">
    <location>
        <begin position="629"/>
        <end position="712"/>
    </location>
</feature>
<dbReference type="SMART" id="SM00487">
    <property type="entry name" value="DEXDc"/>
    <property type="match status" value="1"/>
</dbReference>
<dbReference type="Proteomes" id="UP000001194">
    <property type="component" value="Unassembled WGS sequence"/>
</dbReference>
<dbReference type="EMBL" id="DS547101">
    <property type="protein sequence ID" value="EDR08354.1"/>
    <property type="molecule type" value="Genomic_DNA"/>
</dbReference>
<proteinExistence type="inferred from homology"/>
<dbReference type="SMART" id="SM00490">
    <property type="entry name" value="HELICc"/>
    <property type="match status" value="1"/>
</dbReference>
<dbReference type="PROSITE" id="PS51192">
    <property type="entry name" value="HELICASE_ATP_BIND_1"/>
    <property type="match status" value="1"/>
</dbReference>
<dbReference type="CDD" id="cd17920">
    <property type="entry name" value="DEXHc_RecQ"/>
    <property type="match status" value="1"/>
</dbReference>
<gene>
    <name evidence="11" type="ORF">LACBIDRAFT_296887</name>
</gene>
<dbReference type="GO" id="GO:0003677">
    <property type="term" value="F:DNA binding"/>
    <property type="evidence" value="ECO:0007669"/>
    <property type="project" value="UniProtKB-KW"/>
</dbReference>
<evidence type="ECO:0000256" key="2">
    <source>
        <dbReference type="ARBA" id="ARBA00022741"/>
    </source>
</evidence>
<feature type="domain" description="Helicase C-terminal" evidence="10">
    <location>
        <begin position="285"/>
        <end position="439"/>
    </location>
</feature>
<evidence type="ECO:0000256" key="3">
    <source>
        <dbReference type="ARBA" id="ARBA00022840"/>
    </source>
</evidence>
<feature type="compositionally biased region" description="Basic residues" evidence="8">
    <location>
        <begin position="629"/>
        <end position="638"/>
    </location>
</feature>
<keyword evidence="4" id="KW-0238">DNA-binding</keyword>
<dbReference type="InterPro" id="IPR014001">
    <property type="entry name" value="Helicase_ATP-bd"/>
</dbReference>
<evidence type="ECO:0000313" key="12">
    <source>
        <dbReference type="Proteomes" id="UP000001194"/>
    </source>
</evidence>
<dbReference type="OrthoDB" id="10261556at2759"/>
<dbReference type="Pfam" id="PF00271">
    <property type="entry name" value="Helicase_C"/>
    <property type="match status" value="1"/>
</dbReference>
<dbReference type="PROSITE" id="PS51194">
    <property type="entry name" value="HELICASE_CTER"/>
    <property type="match status" value="1"/>
</dbReference>
<dbReference type="PANTHER" id="PTHR13710">
    <property type="entry name" value="DNA HELICASE RECQ FAMILY MEMBER"/>
    <property type="match status" value="1"/>
</dbReference>
<feature type="compositionally biased region" description="Polar residues" evidence="8">
    <location>
        <begin position="699"/>
        <end position="710"/>
    </location>
</feature>
<dbReference type="InterPro" id="IPR001650">
    <property type="entry name" value="Helicase_C-like"/>
</dbReference>
<evidence type="ECO:0000259" key="9">
    <source>
        <dbReference type="PROSITE" id="PS51192"/>
    </source>
</evidence>
<feature type="region of interest" description="Disordered" evidence="8">
    <location>
        <begin position="1"/>
        <end position="31"/>
    </location>
</feature>
<organism evidence="12">
    <name type="scientific">Laccaria bicolor (strain S238N-H82 / ATCC MYA-4686)</name>
    <name type="common">Bicoloured deceiver</name>
    <name type="synonym">Laccaria laccata var. bicolor</name>
    <dbReference type="NCBI Taxonomy" id="486041"/>
    <lineage>
        <taxon>Eukaryota</taxon>
        <taxon>Fungi</taxon>
        <taxon>Dikarya</taxon>
        <taxon>Basidiomycota</taxon>
        <taxon>Agaricomycotina</taxon>
        <taxon>Agaricomycetes</taxon>
        <taxon>Agaricomycetidae</taxon>
        <taxon>Agaricales</taxon>
        <taxon>Agaricineae</taxon>
        <taxon>Hydnangiaceae</taxon>
        <taxon>Laccaria</taxon>
    </lineage>
</organism>
<accession>B0D9H7</accession>
<evidence type="ECO:0000259" key="10">
    <source>
        <dbReference type="PROSITE" id="PS51194"/>
    </source>
</evidence>
<feature type="region of interest" description="Disordered" evidence="8">
    <location>
        <begin position="524"/>
        <end position="544"/>
    </location>
</feature>
<keyword evidence="2" id="KW-0547">Nucleotide-binding</keyword>
<dbReference type="STRING" id="486041.B0D9H7"/>
<evidence type="ECO:0000256" key="4">
    <source>
        <dbReference type="ARBA" id="ARBA00023125"/>
    </source>
</evidence>
<evidence type="ECO:0000256" key="5">
    <source>
        <dbReference type="ARBA" id="ARBA00023235"/>
    </source>
</evidence>
<keyword evidence="3" id="KW-0067">ATP-binding</keyword>
<dbReference type="GO" id="GO:0009378">
    <property type="term" value="F:four-way junction helicase activity"/>
    <property type="evidence" value="ECO:0007669"/>
    <property type="project" value="TreeGrafter"/>
</dbReference>